<dbReference type="GeneID" id="60366118"/>
<dbReference type="AlphaFoldDB" id="A0A015UAT6"/>
<dbReference type="GO" id="GO:0000156">
    <property type="term" value="F:phosphorelay response regulator activity"/>
    <property type="evidence" value="ECO:0007669"/>
    <property type="project" value="InterPro"/>
</dbReference>
<proteinExistence type="predicted"/>
<dbReference type="Proteomes" id="UP000020773">
    <property type="component" value="Unassembled WGS sequence"/>
</dbReference>
<organism evidence="3 4">
    <name type="scientific">Bacteroides fragilis str. 3998T(B)3</name>
    <dbReference type="NCBI Taxonomy" id="1339316"/>
    <lineage>
        <taxon>Bacteria</taxon>
        <taxon>Pseudomonadati</taxon>
        <taxon>Bacteroidota</taxon>
        <taxon>Bacteroidia</taxon>
        <taxon>Bacteroidales</taxon>
        <taxon>Bacteroidaceae</taxon>
        <taxon>Bacteroides</taxon>
    </lineage>
</organism>
<keyword evidence="3" id="KW-0238">DNA-binding</keyword>
<evidence type="ECO:0000256" key="1">
    <source>
        <dbReference type="SAM" id="Phobius"/>
    </source>
</evidence>
<dbReference type="PANTHER" id="PTHR37299">
    <property type="entry name" value="TRANSCRIPTIONAL REGULATOR-RELATED"/>
    <property type="match status" value="1"/>
</dbReference>
<evidence type="ECO:0000313" key="4">
    <source>
        <dbReference type="Proteomes" id="UP000020773"/>
    </source>
</evidence>
<dbReference type="RefSeq" id="WP_005785274.1">
    <property type="nucleotide sequence ID" value="NZ_JGDB01000027.1"/>
</dbReference>
<evidence type="ECO:0000259" key="2">
    <source>
        <dbReference type="PROSITE" id="PS50930"/>
    </source>
</evidence>
<reference evidence="3 4" key="1">
    <citation type="submission" date="2014-02" db="EMBL/GenBank/DDBJ databases">
        <authorList>
            <person name="Sears C."/>
            <person name="Carroll K."/>
            <person name="Sack B.R."/>
            <person name="Qadri F."/>
            <person name="Myers L.L."/>
            <person name="Chung G.-T."/>
            <person name="Escheverria P."/>
            <person name="Fraser C.M."/>
            <person name="Sadzewicz L."/>
            <person name="Shefchek K.A."/>
            <person name="Tallon L."/>
            <person name="Das S.P."/>
            <person name="Daugherty S."/>
            <person name="Mongodin E.F."/>
        </authorList>
    </citation>
    <scope>NUCLEOTIDE SEQUENCE [LARGE SCALE GENOMIC DNA]</scope>
    <source>
        <strain evidence="4">3998T(B)3</strain>
    </source>
</reference>
<dbReference type="Pfam" id="PF04397">
    <property type="entry name" value="LytTR"/>
    <property type="match status" value="1"/>
</dbReference>
<dbReference type="InterPro" id="IPR007492">
    <property type="entry name" value="LytTR_DNA-bd_dom"/>
</dbReference>
<dbReference type="GO" id="GO:0003677">
    <property type="term" value="F:DNA binding"/>
    <property type="evidence" value="ECO:0007669"/>
    <property type="project" value="UniProtKB-KW"/>
</dbReference>
<sequence length="280" mass="31509">MDIHPIQESSRRWMTALILAVVAAGIQTTLLWGYAGADTLPAAIDGILSVGLLCLLAYLAWYVIGLVSILQTDLLIAALALLFWLAGGFAVQYVLEQNMGQVYAPFGETLPFRILFGALAWGVMMLWYRLQSLNTVQEEILEEAVSREEALREELRQIECREDKALPEEAECIDRITVKDGTHIHLIRTDELLYIQACGDYVTLVTPSGQYVKEQTMKYFDAHLPSAGFVRVHRSTIVNVTQISRVELFGKENYQLSLKNGVRLKVSNSGYKLLKERLEL</sequence>
<feature type="transmembrane region" description="Helical" evidence="1">
    <location>
        <begin position="12"/>
        <end position="35"/>
    </location>
</feature>
<dbReference type="InterPro" id="IPR046947">
    <property type="entry name" value="LytR-like"/>
</dbReference>
<accession>A0A015UAT6</accession>
<feature type="transmembrane region" description="Helical" evidence="1">
    <location>
        <begin position="74"/>
        <end position="95"/>
    </location>
</feature>
<feature type="transmembrane region" description="Helical" evidence="1">
    <location>
        <begin position="110"/>
        <end position="128"/>
    </location>
</feature>
<comment type="caution">
    <text evidence="3">The sequence shown here is derived from an EMBL/GenBank/DDBJ whole genome shotgun (WGS) entry which is preliminary data.</text>
</comment>
<dbReference type="PROSITE" id="PS50930">
    <property type="entry name" value="HTH_LYTTR"/>
    <property type="match status" value="1"/>
</dbReference>
<dbReference type="PATRIC" id="fig|1339316.3.peg.1280"/>
<keyword evidence="1" id="KW-0812">Transmembrane</keyword>
<gene>
    <name evidence="3" type="ORF">M125_1319</name>
</gene>
<keyword evidence="1" id="KW-1133">Transmembrane helix</keyword>
<evidence type="ECO:0000313" key="3">
    <source>
        <dbReference type="EMBL" id="EXY91952.1"/>
    </source>
</evidence>
<dbReference type="SMART" id="SM00850">
    <property type="entry name" value="LytTR"/>
    <property type="match status" value="1"/>
</dbReference>
<dbReference type="EMBL" id="JGDB01000027">
    <property type="protein sequence ID" value="EXY91952.1"/>
    <property type="molecule type" value="Genomic_DNA"/>
</dbReference>
<dbReference type="PANTHER" id="PTHR37299:SF1">
    <property type="entry name" value="STAGE 0 SPORULATION PROTEIN A HOMOLOG"/>
    <property type="match status" value="1"/>
</dbReference>
<keyword evidence="1" id="KW-0472">Membrane</keyword>
<feature type="transmembrane region" description="Helical" evidence="1">
    <location>
        <begin position="47"/>
        <end position="67"/>
    </location>
</feature>
<protein>
    <submittedName>
        <fullName evidence="3">LytTr DNA-binding domain protein</fullName>
    </submittedName>
</protein>
<name>A0A015UAT6_BACFG</name>
<dbReference type="Gene3D" id="2.40.50.1020">
    <property type="entry name" value="LytTr DNA-binding domain"/>
    <property type="match status" value="1"/>
</dbReference>
<feature type="domain" description="HTH LytTR-type" evidence="2">
    <location>
        <begin position="176"/>
        <end position="280"/>
    </location>
</feature>